<keyword evidence="5" id="KW-0677">Repeat</keyword>
<dbReference type="GO" id="GO:0009451">
    <property type="term" value="P:RNA modification"/>
    <property type="evidence" value="ECO:0007669"/>
    <property type="project" value="UniProtKB-ARBA"/>
</dbReference>
<keyword evidence="11" id="KW-1185">Reference proteome</keyword>
<dbReference type="PANTHER" id="PTHR48025:SF3">
    <property type="entry name" value="31 KDA RIBONUCLEOPROTEIN, CHLOROPLASTIC-RELATED"/>
    <property type="match status" value="1"/>
</dbReference>
<name>A0AAV3RFY2_LITER</name>
<dbReference type="GO" id="GO:0008266">
    <property type="term" value="F:poly(U) RNA binding"/>
    <property type="evidence" value="ECO:0007669"/>
    <property type="project" value="UniProtKB-ARBA"/>
</dbReference>
<dbReference type="InterPro" id="IPR012677">
    <property type="entry name" value="Nucleotide-bd_a/b_plait_sf"/>
</dbReference>
<dbReference type="PROSITE" id="PS50102">
    <property type="entry name" value="RRM"/>
    <property type="match status" value="2"/>
</dbReference>
<organism evidence="10 11">
    <name type="scientific">Lithospermum erythrorhizon</name>
    <name type="common">Purple gromwell</name>
    <name type="synonym">Lithospermum officinale var. erythrorhizon</name>
    <dbReference type="NCBI Taxonomy" id="34254"/>
    <lineage>
        <taxon>Eukaryota</taxon>
        <taxon>Viridiplantae</taxon>
        <taxon>Streptophyta</taxon>
        <taxon>Embryophyta</taxon>
        <taxon>Tracheophyta</taxon>
        <taxon>Spermatophyta</taxon>
        <taxon>Magnoliopsida</taxon>
        <taxon>eudicotyledons</taxon>
        <taxon>Gunneridae</taxon>
        <taxon>Pentapetalae</taxon>
        <taxon>asterids</taxon>
        <taxon>lamiids</taxon>
        <taxon>Boraginales</taxon>
        <taxon>Boraginaceae</taxon>
        <taxon>Boraginoideae</taxon>
        <taxon>Lithospermeae</taxon>
        <taxon>Lithospermum</taxon>
    </lineage>
</organism>
<dbReference type="GO" id="GO:0006397">
    <property type="term" value="P:mRNA processing"/>
    <property type="evidence" value="ECO:0007669"/>
    <property type="project" value="UniProtKB-KW"/>
</dbReference>
<comment type="subcellular location">
    <subcellularLocation>
        <location evidence="1">Plastid</location>
        <location evidence="1">Chloroplast</location>
    </subcellularLocation>
</comment>
<dbReference type="InterPro" id="IPR050502">
    <property type="entry name" value="Euk_RNA-bind_prot"/>
</dbReference>
<proteinExistence type="predicted"/>
<evidence type="ECO:0000256" key="1">
    <source>
        <dbReference type="ARBA" id="ARBA00004229"/>
    </source>
</evidence>
<evidence type="ECO:0000313" key="11">
    <source>
        <dbReference type="Proteomes" id="UP001454036"/>
    </source>
</evidence>
<dbReference type="EMBL" id="BAABME010026451">
    <property type="protein sequence ID" value="GAA0173927.1"/>
    <property type="molecule type" value="Genomic_DNA"/>
</dbReference>
<dbReference type="FunFam" id="3.30.70.330:FF:000268">
    <property type="entry name" value="31 kDa ribonucleoprotein, chloroplastic"/>
    <property type="match status" value="1"/>
</dbReference>
<dbReference type="PANTHER" id="PTHR48025">
    <property type="entry name" value="OS02G0815200 PROTEIN"/>
    <property type="match status" value="1"/>
</dbReference>
<evidence type="ECO:0000256" key="7">
    <source>
        <dbReference type="ARBA" id="ARBA00023274"/>
    </source>
</evidence>
<evidence type="ECO:0000256" key="6">
    <source>
        <dbReference type="ARBA" id="ARBA00022884"/>
    </source>
</evidence>
<evidence type="ECO:0000256" key="4">
    <source>
        <dbReference type="ARBA" id="ARBA00022664"/>
    </source>
</evidence>
<feature type="domain" description="RRM" evidence="9">
    <location>
        <begin position="248"/>
        <end position="326"/>
    </location>
</feature>
<reference evidence="10 11" key="1">
    <citation type="submission" date="2024-01" db="EMBL/GenBank/DDBJ databases">
        <title>The complete chloroplast genome sequence of Lithospermum erythrorhizon: insights into the phylogenetic relationship among Boraginaceae species and the maternal lineages of purple gromwells.</title>
        <authorList>
            <person name="Okada T."/>
            <person name="Watanabe K."/>
        </authorList>
    </citation>
    <scope>NUCLEOTIDE SEQUENCE [LARGE SCALE GENOMIC DNA]</scope>
</reference>
<accession>A0AAV3RFY2</accession>
<evidence type="ECO:0000259" key="9">
    <source>
        <dbReference type="PROSITE" id="PS50102"/>
    </source>
</evidence>
<keyword evidence="3" id="KW-0934">Plastid</keyword>
<dbReference type="InterPro" id="IPR048289">
    <property type="entry name" value="RRM2_NsCP33-like"/>
</dbReference>
<dbReference type="InterPro" id="IPR000504">
    <property type="entry name" value="RRM_dom"/>
</dbReference>
<dbReference type="Proteomes" id="UP001454036">
    <property type="component" value="Unassembled WGS sequence"/>
</dbReference>
<sequence length="331" mass="37136">MYYSLKMASNSFLISQPSLYTPSKTNSFIKFSPPKNPLKLKNINSSFLGLFNTKKMTHFDQKVNAFDEKNSTIVKNIASCYLGLSITKKRTHFDQIVNAFDEESSTIIVEEGVEVQEEKGGFKFGNEEEGVEASIGDGGEEEVGGEYEQVSEDAKLFVGNLPFDVDSEKLAHLFEQAGIVEIAEVIYNRATDQSRGFGFVTMSAVEEADKAVDMLNRYDLNGRLLTVNKAAPRGSRPERAPRVFEPSYRIYVGNLPWDVDDSRLEQIFSEHGKVVDARVVYDRESGRSRGFGFVRMSSESDQNDAIANLDGQSLDGRTIRVNVAEERPRRF</sequence>
<feature type="domain" description="RRM" evidence="9">
    <location>
        <begin position="154"/>
        <end position="232"/>
    </location>
</feature>
<evidence type="ECO:0000313" key="10">
    <source>
        <dbReference type="EMBL" id="GAA0173927.1"/>
    </source>
</evidence>
<keyword evidence="4" id="KW-0507">mRNA processing</keyword>
<dbReference type="GO" id="GO:1901259">
    <property type="term" value="P:chloroplast rRNA processing"/>
    <property type="evidence" value="ECO:0007669"/>
    <property type="project" value="TreeGrafter"/>
</dbReference>
<dbReference type="SMART" id="SM00360">
    <property type="entry name" value="RRM"/>
    <property type="match status" value="2"/>
</dbReference>
<gene>
    <name evidence="10" type="ORF">LIER_41624</name>
</gene>
<keyword evidence="2" id="KW-0150">Chloroplast</keyword>
<comment type="caution">
    <text evidence="10">The sequence shown here is derived from an EMBL/GenBank/DDBJ whole genome shotgun (WGS) entry which is preliminary data.</text>
</comment>
<protein>
    <recommendedName>
        <fullName evidence="9">RRM domain-containing protein</fullName>
    </recommendedName>
</protein>
<evidence type="ECO:0000256" key="8">
    <source>
        <dbReference type="PROSITE-ProRule" id="PRU00176"/>
    </source>
</evidence>
<evidence type="ECO:0000256" key="2">
    <source>
        <dbReference type="ARBA" id="ARBA00022528"/>
    </source>
</evidence>
<keyword evidence="6 8" id="KW-0694">RNA-binding</keyword>
<dbReference type="SUPFAM" id="SSF54928">
    <property type="entry name" value="RNA-binding domain, RBD"/>
    <property type="match status" value="2"/>
</dbReference>
<evidence type="ECO:0000256" key="5">
    <source>
        <dbReference type="ARBA" id="ARBA00022737"/>
    </source>
</evidence>
<evidence type="ECO:0000256" key="3">
    <source>
        <dbReference type="ARBA" id="ARBA00022640"/>
    </source>
</evidence>
<dbReference type="GO" id="GO:0009535">
    <property type="term" value="C:chloroplast thylakoid membrane"/>
    <property type="evidence" value="ECO:0007669"/>
    <property type="project" value="TreeGrafter"/>
</dbReference>
<dbReference type="GO" id="GO:0003729">
    <property type="term" value="F:mRNA binding"/>
    <property type="evidence" value="ECO:0007669"/>
    <property type="project" value="UniProtKB-ARBA"/>
</dbReference>
<dbReference type="GO" id="GO:0045087">
    <property type="term" value="P:innate immune response"/>
    <property type="evidence" value="ECO:0007669"/>
    <property type="project" value="UniProtKB-ARBA"/>
</dbReference>
<dbReference type="CDD" id="cd21608">
    <property type="entry name" value="RRM2_NsCP33_like"/>
    <property type="match status" value="1"/>
</dbReference>
<keyword evidence="7" id="KW-0687">Ribonucleoprotein</keyword>
<dbReference type="InterPro" id="IPR035979">
    <property type="entry name" value="RBD_domain_sf"/>
</dbReference>
<dbReference type="Pfam" id="PF00076">
    <property type="entry name" value="RRM_1"/>
    <property type="match status" value="2"/>
</dbReference>
<dbReference type="AlphaFoldDB" id="A0AAV3RFY2"/>
<dbReference type="Gene3D" id="3.30.70.330">
    <property type="match status" value="2"/>
</dbReference>
<dbReference type="GO" id="GO:1990904">
    <property type="term" value="C:ribonucleoprotein complex"/>
    <property type="evidence" value="ECO:0007669"/>
    <property type="project" value="UniProtKB-KW"/>
</dbReference>